<dbReference type="InterPro" id="IPR001965">
    <property type="entry name" value="Znf_PHD"/>
</dbReference>
<dbReference type="Pfam" id="PF02207">
    <property type="entry name" value="zf-UBR"/>
    <property type="match status" value="1"/>
</dbReference>
<dbReference type="InterPro" id="IPR013083">
    <property type="entry name" value="Znf_RING/FYVE/PHD"/>
</dbReference>
<dbReference type="InterPro" id="IPR047506">
    <property type="entry name" value="UBR7-like_UBR-box"/>
</dbReference>
<keyword evidence="1" id="KW-0479">Metal-binding</keyword>
<protein>
    <recommendedName>
        <fullName evidence="6">UBR-type domain-containing protein</fullName>
    </recommendedName>
</protein>
<dbReference type="InParanoid" id="A0A316YTQ9"/>
<dbReference type="GeneID" id="37046701"/>
<dbReference type="EMBL" id="KZ819635">
    <property type="protein sequence ID" value="PWN91413.1"/>
    <property type="molecule type" value="Genomic_DNA"/>
</dbReference>
<evidence type="ECO:0000256" key="4">
    <source>
        <dbReference type="PROSITE-ProRule" id="PRU00508"/>
    </source>
</evidence>
<keyword evidence="3" id="KW-0862">Zinc</keyword>
<dbReference type="InterPro" id="IPR011011">
    <property type="entry name" value="Znf_FYVE_PHD"/>
</dbReference>
<feature type="region of interest" description="Disordered" evidence="5">
    <location>
        <begin position="387"/>
        <end position="407"/>
    </location>
</feature>
<dbReference type="RefSeq" id="XP_025378611.1">
    <property type="nucleotide sequence ID" value="XM_025524785.1"/>
</dbReference>
<dbReference type="PANTHER" id="PTHR13513:SF9">
    <property type="entry name" value="E3 UBIQUITIN-PROTEIN LIGASE UBR7-RELATED"/>
    <property type="match status" value="1"/>
</dbReference>
<dbReference type="SMART" id="SM00396">
    <property type="entry name" value="ZnF_UBR1"/>
    <property type="match status" value="1"/>
</dbReference>
<dbReference type="SMART" id="SM00249">
    <property type="entry name" value="PHD"/>
    <property type="match status" value="1"/>
</dbReference>
<keyword evidence="2" id="KW-0863">Zinc-finger</keyword>
<dbReference type="CDD" id="cd19677">
    <property type="entry name" value="UBR-box_UBR7"/>
    <property type="match status" value="1"/>
</dbReference>
<dbReference type="GO" id="GO:0008270">
    <property type="term" value="F:zinc ion binding"/>
    <property type="evidence" value="ECO:0007669"/>
    <property type="project" value="UniProtKB-KW"/>
</dbReference>
<dbReference type="Proteomes" id="UP000245768">
    <property type="component" value="Unassembled WGS sequence"/>
</dbReference>
<evidence type="ECO:0000259" key="6">
    <source>
        <dbReference type="PROSITE" id="PS51157"/>
    </source>
</evidence>
<feature type="domain" description="UBR-type" evidence="6">
    <location>
        <begin position="51"/>
        <end position="128"/>
    </location>
</feature>
<dbReference type="Gene3D" id="3.30.40.10">
    <property type="entry name" value="Zinc/RING finger domain, C3HC4 (zinc finger)"/>
    <property type="match status" value="1"/>
</dbReference>
<gene>
    <name evidence="7" type="ORF">FA10DRAFT_300027</name>
</gene>
<evidence type="ECO:0000256" key="3">
    <source>
        <dbReference type="ARBA" id="ARBA00022833"/>
    </source>
</evidence>
<accession>A0A316YTQ9</accession>
<dbReference type="InterPro" id="IPR019786">
    <property type="entry name" value="Zinc_finger_PHD-type_CS"/>
</dbReference>
<dbReference type="CDD" id="cd15542">
    <property type="entry name" value="PHD_UBR7"/>
    <property type="match status" value="1"/>
</dbReference>
<dbReference type="SUPFAM" id="SSF57903">
    <property type="entry name" value="FYVE/PHD zinc finger"/>
    <property type="match status" value="1"/>
</dbReference>
<evidence type="ECO:0000313" key="7">
    <source>
        <dbReference type="EMBL" id="PWN91413.1"/>
    </source>
</evidence>
<evidence type="ECO:0000256" key="1">
    <source>
        <dbReference type="ARBA" id="ARBA00022723"/>
    </source>
</evidence>
<dbReference type="FunCoup" id="A0A316YTQ9">
    <property type="interactions" value="539"/>
</dbReference>
<dbReference type="PANTHER" id="PTHR13513">
    <property type="entry name" value="E3 UBIQUITIN-PROTEIN LIGASE UBR7"/>
    <property type="match status" value="1"/>
</dbReference>
<dbReference type="InterPro" id="IPR003126">
    <property type="entry name" value="Znf_UBR"/>
</dbReference>
<evidence type="ECO:0000256" key="5">
    <source>
        <dbReference type="SAM" id="MobiDB-lite"/>
    </source>
</evidence>
<organism evidence="7 8">
    <name type="scientific">Acaromyces ingoldii</name>
    <dbReference type="NCBI Taxonomy" id="215250"/>
    <lineage>
        <taxon>Eukaryota</taxon>
        <taxon>Fungi</taxon>
        <taxon>Dikarya</taxon>
        <taxon>Basidiomycota</taxon>
        <taxon>Ustilaginomycotina</taxon>
        <taxon>Exobasidiomycetes</taxon>
        <taxon>Exobasidiales</taxon>
        <taxon>Cryptobasidiaceae</taxon>
        <taxon>Acaromyces</taxon>
    </lineage>
</organism>
<dbReference type="STRING" id="215250.A0A316YTQ9"/>
<dbReference type="GO" id="GO:0005737">
    <property type="term" value="C:cytoplasm"/>
    <property type="evidence" value="ECO:0007669"/>
    <property type="project" value="TreeGrafter"/>
</dbReference>
<feature type="region of interest" description="Disordered" evidence="5">
    <location>
        <begin position="1"/>
        <end position="20"/>
    </location>
</feature>
<dbReference type="OrthoDB" id="5795902at2759"/>
<evidence type="ECO:0000256" key="2">
    <source>
        <dbReference type="ARBA" id="ARBA00022771"/>
    </source>
</evidence>
<name>A0A316YTQ9_9BASI</name>
<dbReference type="PROSITE" id="PS01359">
    <property type="entry name" value="ZF_PHD_1"/>
    <property type="match status" value="1"/>
</dbReference>
<dbReference type="PROSITE" id="PS51157">
    <property type="entry name" value="ZF_UBR"/>
    <property type="match status" value="1"/>
</dbReference>
<feature type="region of interest" description="Disordered" evidence="5">
    <location>
        <begin position="281"/>
        <end position="321"/>
    </location>
</feature>
<reference evidence="7" key="1">
    <citation type="journal article" date="2018" name="Mol. Biol. Evol.">
        <title>Broad Genomic Sampling Reveals a Smut Pathogenic Ancestry of the Fungal Clade Ustilaginomycotina.</title>
        <authorList>
            <person name="Kijpornyongpan T."/>
            <person name="Mondo S.J."/>
            <person name="Barry K."/>
            <person name="Sandor L."/>
            <person name="Lee J."/>
            <person name="Lipzen A."/>
            <person name="Pangilinan J."/>
            <person name="LaButti K."/>
            <person name="Hainaut M."/>
            <person name="Henrissat B."/>
            <person name="Grigoriev I.V."/>
            <person name="Spatafora J.W."/>
            <person name="Aime M.C."/>
        </authorList>
    </citation>
    <scope>NUCLEOTIDE SEQUENCE [LARGE SCALE GENOMIC DNA]</scope>
    <source>
        <strain evidence="7">MCA 4198</strain>
    </source>
</reference>
<evidence type="ECO:0000313" key="8">
    <source>
        <dbReference type="Proteomes" id="UP000245768"/>
    </source>
</evidence>
<dbReference type="InterPro" id="IPR040204">
    <property type="entry name" value="UBR7"/>
</dbReference>
<dbReference type="AlphaFoldDB" id="A0A316YTQ9"/>
<feature type="zinc finger region" description="UBR-type" evidence="4">
    <location>
        <begin position="51"/>
        <end position="128"/>
    </location>
</feature>
<sequence length="469" mass="51586">MSSPSALPDPSLPAPPLAEQDEGFTAEQLIQRQAQLEREAREAVPFSFTKGGCTYEKGYIRQPVYACRTCGGGGVCAGCSVGCHADHDLVELFAKRNFRCDCGTLSIQRGSAGGQNKQKPSPCNLRPSPLSFAPENDDNVYTANFEGRFCYCKRGESYNPETEEETMFQCLVCEDWLHESCTSLRPTLSRPGDGREDQAADGPLLDHDSFDLFICDTCVRKPECTVLRDYIGARGWAVCLPTNANELPKEWDGLPARDVVAAVAGWEMPYRIMGLNDGNASVPDTSSMGDAAEGESASKPDRMGDHAEAATGSKRPAISEDEDLLASKRARLGDCIRPEGLKNLQGRLDVFLEEQFRARICRCSECLPKFAAIPFVLEAEDTYNPPQSQAVSEIGDHESEGGASQTSSTYDLGLAALNRLPREQMINSLEAYNHLRDALFQHLRPFAAEGRVVDEESVRDFFRKQREGK</sequence>
<dbReference type="GO" id="GO:0061630">
    <property type="term" value="F:ubiquitin protein ligase activity"/>
    <property type="evidence" value="ECO:0007669"/>
    <property type="project" value="InterPro"/>
</dbReference>
<keyword evidence="8" id="KW-1185">Reference proteome</keyword>
<feature type="compositionally biased region" description="Basic and acidic residues" evidence="5">
    <location>
        <begin position="296"/>
        <end position="308"/>
    </location>
</feature>
<proteinExistence type="predicted"/>